<keyword evidence="3" id="KW-1185">Reference proteome</keyword>
<feature type="region of interest" description="Disordered" evidence="1">
    <location>
        <begin position="82"/>
        <end position="120"/>
    </location>
</feature>
<evidence type="ECO:0000256" key="1">
    <source>
        <dbReference type="SAM" id="MobiDB-lite"/>
    </source>
</evidence>
<evidence type="ECO:0000313" key="2">
    <source>
        <dbReference type="EMBL" id="CAK8688198.1"/>
    </source>
</evidence>
<reference evidence="2 3" key="1">
    <citation type="submission" date="2024-02" db="EMBL/GenBank/DDBJ databases">
        <authorList>
            <person name="Daric V."/>
            <person name="Darras S."/>
        </authorList>
    </citation>
    <scope>NUCLEOTIDE SEQUENCE [LARGE SCALE GENOMIC DNA]</scope>
</reference>
<dbReference type="Proteomes" id="UP001642483">
    <property type="component" value="Unassembled WGS sequence"/>
</dbReference>
<evidence type="ECO:0000313" key="3">
    <source>
        <dbReference type="Proteomes" id="UP001642483"/>
    </source>
</evidence>
<accession>A0ABP0G9Q1</accession>
<sequence>MSCPQIFDCHRMTSAKPCNQLHSENGSHREVVSFKKTKIKYGQECTVSLNDLSPCPREAPNSNEIPVTGDIIRNSLPNNEVANNAPVVDEPELQNMPIERNLRLSSRTNKGVPPARYGEQ</sequence>
<name>A0ABP0G9Q1_CLALP</name>
<proteinExistence type="predicted"/>
<protein>
    <submittedName>
        <fullName evidence="2">Uncharacterized protein</fullName>
    </submittedName>
</protein>
<comment type="caution">
    <text evidence="2">The sequence shown here is derived from an EMBL/GenBank/DDBJ whole genome shotgun (WGS) entry which is preliminary data.</text>
</comment>
<gene>
    <name evidence="2" type="ORF">CVLEPA_LOCUS20223</name>
</gene>
<organism evidence="2 3">
    <name type="scientific">Clavelina lepadiformis</name>
    <name type="common">Light-bulb sea squirt</name>
    <name type="synonym">Ascidia lepadiformis</name>
    <dbReference type="NCBI Taxonomy" id="159417"/>
    <lineage>
        <taxon>Eukaryota</taxon>
        <taxon>Metazoa</taxon>
        <taxon>Chordata</taxon>
        <taxon>Tunicata</taxon>
        <taxon>Ascidiacea</taxon>
        <taxon>Aplousobranchia</taxon>
        <taxon>Clavelinidae</taxon>
        <taxon>Clavelina</taxon>
    </lineage>
</organism>
<dbReference type="EMBL" id="CAWYQH010000108">
    <property type="protein sequence ID" value="CAK8688198.1"/>
    <property type="molecule type" value="Genomic_DNA"/>
</dbReference>